<organism evidence="4 5">
    <name type="scientific">Rhizorhapis suberifaciens</name>
    <name type="common">corky root of lettuce</name>
    <dbReference type="NCBI Taxonomy" id="13656"/>
    <lineage>
        <taxon>Bacteria</taxon>
        <taxon>Pseudomonadati</taxon>
        <taxon>Pseudomonadota</taxon>
        <taxon>Alphaproteobacteria</taxon>
        <taxon>Sphingomonadales</taxon>
        <taxon>Sphingomonadaceae</taxon>
        <taxon>Rhizorhapis</taxon>
    </lineage>
</organism>
<proteinExistence type="predicted"/>
<feature type="domain" description="Type III restriction enzyme C-terminal endonuclease" evidence="3">
    <location>
        <begin position="881"/>
        <end position="966"/>
    </location>
</feature>
<dbReference type="AlphaFoldDB" id="A0A840HVD7"/>
<evidence type="ECO:0000313" key="5">
    <source>
        <dbReference type="Proteomes" id="UP000575068"/>
    </source>
</evidence>
<comment type="caution">
    <text evidence="4">The sequence shown here is derived from an EMBL/GenBank/DDBJ whole genome shotgun (WGS) entry which is preliminary data.</text>
</comment>
<dbReference type="Gene3D" id="3.40.50.300">
    <property type="entry name" value="P-loop containing nucleotide triphosphate hydrolases"/>
    <property type="match status" value="2"/>
</dbReference>
<protein>
    <submittedName>
        <fullName evidence="4">Type III restriction enzyme</fullName>
        <ecNumber evidence="4">3.1.21.5</ecNumber>
    </submittedName>
</protein>
<dbReference type="PANTHER" id="PTHR47396:SF1">
    <property type="entry name" value="ATP-DEPENDENT HELICASE IRC3-RELATED"/>
    <property type="match status" value="1"/>
</dbReference>
<dbReference type="InterPro" id="IPR027417">
    <property type="entry name" value="P-loop_NTPase"/>
</dbReference>
<dbReference type="RefSeq" id="WP_184475301.1">
    <property type="nucleotide sequence ID" value="NZ_JACHOV010000006.1"/>
</dbReference>
<dbReference type="Pfam" id="PF04851">
    <property type="entry name" value="ResIII"/>
    <property type="match status" value="1"/>
</dbReference>
<dbReference type="InterPro" id="IPR006935">
    <property type="entry name" value="Helicase/UvrB_N"/>
</dbReference>
<evidence type="ECO:0000313" key="4">
    <source>
        <dbReference type="EMBL" id="MBB4641488.1"/>
    </source>
</evidence>
<feature type="region of interest" description="Disordered" evidence="1">
    <location>
        <begin position="1"/>
        <end position="42"/>
    </location>
</feature>
<sequence>MSQSFFEHPILNSPYEPPTRYHALDEEGQPLEAPPISGRRPCDFITPVPKPKRKSGKAAQASMVFTDTEGLSDEDQEYNPKPIINEIRSHVETWRALPSDRDWGVSPATARLLHHWRRTEVEGLRPFFCQVEAVETVIWLTEVARSQKRYAHLWAHIEGANRQSSPDLLRIAMKMATGAGKTTVMAMLIAWQTVNAVRSPTSSLFSRGFLIVAPGITIKDRLRVLLPDDPDNYYRFRDIVPSDMLPEIAKAKIVITNYHAFKRRETMDVTKVGKALLQGRGDAPMTTETEGQMLQRACGDLMAIKNVVVINDEAHHCYEERPLGSVEDLADADSKAEAKENKEAARLWINGIKALKRKTGVRAVYDLSATPFFLSGSGYVEGTLFPWVVSDFSLMDAIECGIVKLPRVPVADNLPIADMPIYRKLWDHIGKEMPKKGAAKSGDLDPLKLPTELLTALDALYNHYVKVDEAWRRAGIPVPPVFIVVCNNTSTSKLIAEWISGWNRPNADGEMVNIHRGHLELFRNYDEHGNRLAKAPTFLIDSAQVESGETMDADFRKIAAAEIEQFRREKQERTGRAEDADDIDPAELLREVMNTVGRVGRLGECVRCVVSVSMLTEGWDANTVTHILGVRAFGTQLLCEQVVGRGLRRQSYELNEHGLFDVEYADVLGIPFDFTAKPVVVKPTTPKVVTRVQAVKERVAAKPELEIVFPRVEGYRVDLPEERISATFNADSRLVVDPSMIGPSRVTMQGIVGASEELTAQGVGDQRPSAIAYSLAAHLLKRFAGDDGDLPVHLFGQVRRVVREWLDEGYLVLNGVPMGVLDYLEIKDQAAERIFLACQRFEHGSKAIKAILDPYNPKASSRFVNFTTSKDTYKSDHRTHVSHVVCDSTWEAELARVLETHPRVVAFVKNQGLGFEVPYRDGSTPRRYLPDMIVKIDAGRDEPLNLVLETKGYRKGDAQLKAETMKTLWVPGVNNLGTFGQWQFAEFTDVFEIEQSFATLVKDVTRDV</sequence>
<dbReference type="GO" id="GO:0005829">
    <property type="term" value="C:cytosol"/>
    <property type="evidence" value="ECO:0007669"/>
    <property type="project" value="TreeGrafter"/>
</dbReference>
<keyword evidence="5" id="KW-1185">Reference proteome</keyword>
<dbReference type="GO" id="GO:0003677">
    <property type="term" value="F:DNA binding"/>
    <property type="evidence" value="ECO:0007669"/>
    <property type="project" value="InterPro"/>
</dbReference>
<dbReference type="InterPro" id="IPR045572">
    <property type="entry name" value="RE_endonuc_C"/>
</dbReference>
<feature type="domain" description="Helicase/UvrB N-terminal" evidence="2">
    <location>
        <begin position="130"/>
        <end position="320"/>
    </location>
</feature>
<name>A0A840HVD7_9SPHN</name>
<dbReference type="NCBIfam" id="NF046055">
    <property type="entry name" value="restr_BPTD_3080"/>
    <property type="match status" value="1"/>
</dbReference>
<gene>
    <name evidence="4" type="ORF">HNQ99_001797</name>
</gene>
<dbReference type="PANTHER" id="PTHR47396">
    <property type="entry name" value="TYPE I RESTRICTION ENZYME ECOKI R PROTEIN"/>
    <property type="match status" value="1"/>
</dbReference>
<dbReference type="Pfam" id="PF19778">
    <property type="entry name" value="RE_endonuc"/>
    <property type="match status" value="1"/>
</dbReference>
<dbReference type="Proteomes" id="UP000575068">
    <property type="component" value="Unassembled WGS sequence"/>
</dbReference>
<reference evidence="4 5" key="1">
    <citation type="submission" date="2020-08" db="EMBL/GenBank/DDBJ databases">
        <title>Genomic Encyclopedia of Type Strains, Phase IV (KMG-IV): sequencing the most valuable type-strain genomes for metagenomic binning, comparative biology and taxonomic classification.</title>
        <authorList>
            <person name="Goeker M."/>
        </authorList>
    </citation>
    <scope>NUCLEOTIDE SEQUENCE [LARGE SCALE GENOMIC DNA]</scope>
    <source>
        <strain evidence="4 5">DSM 7465</strain>
    </source>
</reference>
<evidence type="ECO:0000256" key="1">
    <source>
        <dbReference type="SAM" id="MobiDB-lite"/>
    </source>
</evidence>
<keyword evidence="4" id="KW-0378">Hydrolase</keyword>
<accession>A0A840HVD7</accession>
<dbReference type="GO" id="GO:0005524">
    <property type="term" value="F:ATP binding"/>
    <property type="evidence" value="ECO:0007669"/>
    <property type="project" value="InterPro"/>
</dbReference>
<dbReference type="GO" id="GO:0015668">
    <property type="term" value="F:type III site-specific deoxyribonuclease activity"/>
    <property type="evidence" value="ECO:0007669"/>
    <property type="project" value="UniProtKB-EC"/>
</dbReference>
<dbReference type="EMBL" id="JACHOV010000006">
    <property type="protein sequence ID" value="MBB4641488.1"/>
    <property type="molecule type" value="Genomic_DNA"/>
</dbReference>
<dbReference type="SUPFAM" id="SSF52540">
    <property type="entry name" value="P-loop containing nucleoside triphosphate hydrolases"/>
    <property type="match status" value="2"/>
</dbReference>
<dbReference type="EC" id="3.1.21.5" evidence="4"/>
<dbReference type="InterPro" id="IPR050742">
    <property type="entry name" value="Helicase_Restrict-Modif_Enz"/>
</dbReference>
<evidence type="ECO:0000259" key="2">
    <source>
        <dbReference type="Pfam" id="PF04851"/>
    </source>
</evidence>
<evidence type="ECO:0000259" key="3">
    <source>
        <dbReference type="Pfam" id="PF19778"/>
    </source>
</evidence>